<comment type="caution">
    <text evidence="1">The sequence shown here is derived from an EMBL/GenBank/DDBJ whole genome shotgun (WGS) entry which is preliminary data.</text>
</comment>
<dbReference type="Proteomes" id="UP000589626">
    <property type="component" value="Unassembled WGS sequence"/>
</dbReference>
<dbReference type="EMBL" id="JACHWR010000001">
    <property type="protein sequence ID" value="MBB3041231.1"/>
    <property type="molecule type" value="Genomic_DNA"/>
</dbReference>
<evidence type="ECO:0000313" key="2">
    <source>
        <dbReference type="Proteomes" id="UP000589626"/>
    </source>
</evidence>
<organism evidence="1 2">
    <name type="scientific">Nocardioides soli</name>
    <dbReference type="NCBI Taxonomy" id="1036020"/>
    <lineage>
        <taxon>Bacteria</taxon>
        <taxon>Bacillati</taxon>
        <taxon>Actinomycetota</taxon>
        <taxon>Actinomycetes</taxon>
        <taxon>Propionibacteriales</taxon>
        <taxon>Nocardioidaceae</taxon>
        <taxon>Nocardioides</taxon>
    </lineage>
</organism>
<protein>
    <submittedName>
        <fullName evidence="1">Uncharacterized protein</fullName>
    </submittedName>
</protein>
<accession>A0A7W4VT08</accession>
<dbReference type="AlphaFoldDB" id="A0A7W4VT08"/>
<sequence length="120" mass="13183">MQGRRLPDTVLSELPVDYDDLQPGDYWKVMSRKDPAVPLTPDVLKHGTSPENGNLTNTVWGIVTPLGQYAMLSIHTVREHEDGTISIRPGDGSSNSVLVRGGPHGLSWHGYVDHGVWEPC</sequence>
<name>A0A7W4VT08_9ACTN</name>
<gene>
    <name evidence="1" type="ORF">FHU40_001032</name>
</gene>
<evidence type="ECO:0000313" key="1">
    <source>
        <dbReference type="EMBL" id="MBB3041231.1"/>
    </source>
</evidence>
<dbReference type="RefSeq" id="WP_183591155.1">
    <property type="nucleotide sequence ID" value="NZ_JACHWR010000001.1"/>
</dbReference>
<reference evidence="1 2" key="1">
    <citation type="submission" date="2020-08" db="EMBL/GenBank/DDBJ databases">
        <title>Sequencing the genomes of 1000 actinobacteria strains.</title>
        <authorList>
            <person name="Klenk H.-P."/>
        </authorList>
    </citation>
    <scope>NUCLEOTIDE SEQUENCE [LARGE SCALE GENOMIC DNA]</scope>
    <source>
        <strain evidence="1 2">DSM 105498</strain>
    </source>
</reference>
<keyword evidence="2" id="KW-1185">Reference proteome</keyword>
<proteinExistence type="predicted"/>